<organism evidence="2 3">
    <name type="scientific">Thermoanaerobacterium thermosaccharolyticum (strain ATCC 7956 / DSM 571 / NCIMB 9385 / NCA 3814 / NCTC 13789 / WDCM 00135 / 2032)</name>
    <name type="common">Clostridium thermosaccharolyticum</name>
    <dbReference type="NCBI Taxonomy" id="580327"/>
    <lineage>
        <taxon>Bacteria</taxon>
        <taxon>Bacillati</taxon>
        <taxon>Bacillota</taxon>
        <taxon>Clostridia</taxon>
        <taxon>Thermoanaerobacterales</taxon>
        <taxon>Thermoanaerobacteraceae</taxon>
        <taxon>Thermoanaerobacterium</taxon>
    </lineage>
</organism>
<accession>D9TQG6</accession>
<dbReference type="InterPro" id="IPR036634">
    <property type="entry name" value="PRD_sf"/>
</dbReference>
<evidence type="ECO:0000313" key="3">
    <source>
        <dbReference type="Proteomes" id="UP000001626"/>
    </source>
</evidence>
<dbReference type="OrthoDB" id="3192572at2"/>
<dbReference type="GO" id="GO:0006355">
    <property type="term" value="P:regulation of DNA-templated transcription"/>
    <property type="evidence" value="ECO:0007669"/>
    <property type="project" value="InterPro"/>
</dbReference>
<keyword evidence="3" id="KW-1185">Reference proteome</keyword>
<dbReference type="Gene3D" id="1.10.1790.10">
    <property type="entry name" value="PRD domain"/>
    <property type="match status" value="1"/>
</dbReference>
<dbReference type="STRING" id="580327.Tthe_1695"/>
<dbReference type="GeneID" id="93864524"/>
<dbReference type="eggNOG" id="COG3711">
    <property type="taxonomic scope" value="Bacteria"/>
</dbReference>
<gene>
    <name evidence="2" type="ordered locus">Tthe_1695</name>
</gene>
<dbReference type="HOGENOM" id="CLU_146117_1_1_9"/>
<dbReference type="RefSeq" id="WP_013298166.1">
    <property type="nucleotide sequence ID" value="NC_014410.1"/>
</dbReference>
<evidence type="ECO:0000313" key="2">
    <source>
        <dbReference type="EMBL" id="ADL69200.1"/>
    </source>
</evidence>
<dbReference type="SUPFAM" id="SSF63520">
    <property type="entry name" value="PTS-regulatory domain, PRD"/>
    <property type="match status" value="1"/>
</dbReference>
<reference evidence="2 3" key="1">
    <citation type="submission" date="2010-08" db="EMBL/GenBank/DDBJ databases">
        <title>Complete sequence of Thermoanaerobacterium thermosaccharolyticum DSM 571.</title>
        <authorList>
            <consortium name="US DOE Joint Genome Institute"/>
            <person name="Lucas S."/>
            <person name="Copeland A."/>
            <person name="Lapidus A."/>
            <person name="Cheng J.-F."/>
            <person name="Bruce D."/>
            <person name="Goodwin L."/>
            <person name="Pitluck S."/>
            <person name="Teshima H."/>
            <person name="Detter J.C."/>
            <person name="Han C."/>
            <person name="Tapia R."/>
            <person name="Land M."/>
            <person name="Hauser L."/>
            <person name="Chang Y.-J."/>
            <person name="Jeffries C."/>
            <person name="Kyrpides N."/>
            <person name="Ivanova N."/>
            <person name="Mikhailova N."/>
            <person name="Hemme C.L."/>
            <person name="Woyke T."/>
        </authorList>
    </citation>
    <scope>NUCLEOTIDE SEQUENCE [LARGE SCALE GENOMIC DNA]</scope>
    <source>
        <strain evidence="3">ATCC 7956 / DSM 571 / NCIMB 9385 / NCA 3814 / NCTC 13789 / WDCM 00135 / 2032</strain>
    </source>
</reference>
<proteinExistence type="predicted"/>
<dbReference type="AlphaFoldDB" id="D9TQG6"/>
<dbReference type="EMBL" id="CP002171">
    <property type="protein sequence ID" value="ADL69200.1"/>
    <property type="molecule type" value="Genomic_DNA"/>
</dbReference>
<dbReference type="PROSITE" id="PS51372">
    <property type="entry name" value="PRD_2"/>
    <property type="match status" value="1"/>
</dbReference>
<protein>
    <submittedName>
        <fullName evidence="2">PRD domain protein</fullName>
    </submittedName>
</protein>
<feature type="domain" description="PRD" evidence="1">
    <location>
        <begin position="17"/>
        <end position="124"/>
    </location>
</feature>
<dbReference type="KEGG" id="ttm:Tthe_1695"/>
<dbReference type="Proteomes" id="UP000001626">
    <property type="component" value="Chromosome"/>
</dbReference>
<evidence type="ECO:0000259" key="1">
    <source>
        <dbReference type="PROSITE" id="PS51372"/>
    </source>
</evidence>
<dbReference type="InterPro" id="IPR011608">
    <property type="entry name" value="PRD"/>
</dbReference>
<name>D9TQG6_THETC</name>
<dbReference type="Pfam" id="PF00874">
    <property type="entry name" value="PRD"/>
    <property type="match status" value="1"/>
</dbReference>
<sequence>MNDNITMRLDILLKGNAIDRETLSMTLKIDDLLKSYDTIYRNNEQYEMFITHIAMMIQRVKNNNYVNEVLDDDIYDEIKKCLSYKEAVDILEKIEGISNTILPESERRFIILHLCNLLERGCNK</sequence>